<protein>
    <recommendedName>
        <fullName evidence="1">CxC5 like cysteine cluster associated with KDZ domain-containing protein</fullName>
    </recommendedName>
</protein>
<name>A0A914B1J6_PATMI</name>
<keyword evidence="3" id="KW-1185">Reference proteome</keyword>
<evidence type="ECO:0000313" key="2">
    <source>
        <dbReference type="EnsemblMetazoa" id="XP_038069366.1"/>
    </source>
</evidence>
<organism evidence="2 3">
    <name type="scientific">Patiria miniata</name>
    <name type="common">Bat star</name>
    <name type="synonym">Asterina miniata</name>
    <dbReference type="NCBI Taxonomy" id="46514"/>
    <lineage>
        <taxon>Eukaryota</taxon>
        <taxon>Metazoa</taxon>
        <taxon>Echinodermata</taxon>
        <taxon>Eleutherozoa</taxon>
        <taxon>Asterozoa</taxon>
        <taxon>Asteroidea</taxon>
        <taxon>Valvatacea</taxon>
        <taxon>Valvatida</taxon>
        <taxon>Asterinidae</taxon>
        <taxon>Patiria</taxon>
    </lineage>
</organism>
<dbReference type="OrthoDB" id="10011386at2759"/>
<proteinExistence type="predicted"/>
<dbReference type="InterPro" id="IPR041539">
    <property type="entry name" value="CxC5"/>
</dbReference>
<evidence type="ECO:0000259" key="1">
    <source>
        <dbReference type="Pfam" id="PF18718"/>
    </source>
</evidence>
<dbReference type="AlphaFoldDB" id="A0A914B1J6"/>
<reference evidence="2" key="1">
    <citation type="submission" date="2022-11" db="UniProtKB">
        <authorList>
            <consortium name="EnsemblMetazoa"/>
        </authorList>
    </citation>
    <scope>IDENTIFICATION</scope>
</reference>
<accession>A0A914B1J6</accession>
<dbReference type="GeneID" id="119738534"/>
<dbReference type="Pfam" id="PF18718">
    <property type="entry name" value="CxC5"/>
    <property type="match status" value="1"/>
</dbReference>
<dbReference type="RefSeq" id="XP_038069366.1">
    <property type="nucleotide sequence ID" value="XM_038213438.1"/>
</dbReference>
<dbReference type="OMA" id="CEYIESS"/>
<feature type="domain" description="CxC5 like cysteine cluster associated with KDZ" evidence="1">
    <location>
        <begin position="132"/>
        <end position="241"/>
    </location>
</feature>
<dbReference type="EnsemblMetazoa" id="XM_038213438.1">
    <property type="protein sequence ID" value="XP_038069366.1"/>
    <property type="gene ID" value="LOC119738534"/>
</dbReference>
<dbReference type="Proteomes" id="UP000887568">
    <property type="component" value="Unplaced"/>
</dbReference>
<evidence type="ECO:0000313" key="3">
    <source>
        <dbReference type="Proteomes" id="UP000887568"/>
    </source>
</evidence>
<sequence>MSKKKKLDVIDFLTDLRHKDSIISTYLTARNPLLSNVANFAKAKTLSVSDKLSLLVAKFSFEEVQRVKDCVVESRVEDPVLLSEGLSADLDLCSALLNILHPIPAQQDSSSCSTSSSSSTNVSNSNIISTLFAPPVSYCIHCDKHLTRHHPITRVKYFTLRGLQWAKKVTLRCRSCKTVYNWNEYGSDATYWQLYEGKRRPSIEANDSVFFSRELFDFQCCLANHSWVSFSGFTESFNDAFDLSKKSGTGLTAKQVSSAFLIGEVENELRDLCQLDMFKLKKRDADIDKVLEAIENQRLLNTYEHPNCHKNCHAKGCGRVFVADGIWKLSFPHCMFKLQNEVCGIPVPSLPNVCTKSPAYGKAFCPEHCALAEKESIPTVLRAFLQYCVEKKVDAVTAVAATSQVPAAPSFIQEGPVSAPSDDVIGVPCAATEVGTPAPDLVVNEDAPDAPVDNETLGRVEDVLVNLPSSTSSVGSVIEAQGVSTFLRQHSSNISSIMAACIEEKPSSCKKDTGCKKRLQKWARGHLFIVRAGGHIEFWRSLYKSESPSQVFLILLSWLDVHLKSIPATEWSNLAVVYDNMCHLDNMIVARSPLPLPAPWSHMWYDLKKCVDRLHIRNHTDAHCKVKYHPKDHLEDTDNTMICEQTFVWLSRYKKIVCAMPKHRHLFYIHRMVKRRNKYTAKCYEQGDDPILPVVKSVNTT</sequence>